<feature type="transmembrane region" description="Helical" evidence="7">
    <location>
        <begin position="153"/>
        <end position="171"/>
    </location>
</feature>
<evidence type="ECO:0000256" key="4">
    <source>
        <dbReference type="ARBA" id="ARBA00022692"/>
    </source>
</evidence>
<dbReference type="AlphaFoldDB" id="A0A7Y9EQA9"/>
<comment type="caution">
    <text evidence="9">The sequence shown here is derived from an EMBL/GenBank/DDBJ whole genome shotgun (WGS) entry which is preliminary data.</text>
</comment>
<comment type="subcellular location">
    <subcellularLocation>
        <location evidence="1 7">Cell membrane</location>
        <topology evidence="1 7">Multi-pass membrane protein</topology>
    </subcellularLocation>
</comment>
<organism evidence="9 10">
    <name type="scientific">Actinomadura luteofluorescens</name>
    <dbReference type="NCBI Taxonomy" id="46163"/>
    <lineage>
        <taxon>Bacteria</taxon>
        <taxon>Bacillati</taxon>
        <taxon>Actinomycetota</taxon>
        <taxon>Actinomycetes</taxon>
        <taxon>Streptosporangiales</taxon>
        <taxon>Thermomonosporaceae</taxon>
        <taxon>Actinomadura</taxon>
    </lineage>
</organism>
<evidence type="ECO:0000256" key="7">
    <source>
        <dbReference type="RuleBase" id="RU363032"/>
    </source>
</evidence>
<feature type="domain" description="ABC transmembrane type-1" evidence="8">
    <location>
        <begin position="90"/>
        <end position="280"/>
    </location>
</feature>
<evidence type="ECO:0000313" key="9">
    <source>
        <dbReference type="EMBL" id="NYD51957.1"/>
    </source>
</evidence>
<evidence type="ECO:0000256" key="6">
    <source>
        <dbReference type="ARBA" id="ARBA00023136"/>
    </source>
</evidence>
<reference evidence="9 10" key="1">
    <citation type="submission" date="2020-07" db="EMBL/GenBank/DDBJ databases">
        <title>Sequencing the genomes of 1000 actinobacteria strains.</title>
        <authorList>
            <person name="Klenk H.-P."/>
        </authorList>
    </citation>
    <scope>NUCLEOTIDE SEQUENCE [LARGE SCALE GENOMIC DNA]</scope>
    <source>
        <strain evidence="9 10">DSM 40398</strain>
    </source>
</reference>
<protein>
    <submittedName>
        <fullName evidence="9">Peptide/nickel transport system permease protein</fullName>
    </submittedName>
</protein>
<evidence type="ECO:0000313" key="10">
    <source>
        <dbReference type="Proteomes" id="UP000529783"/>
    </source>
</evidence>
<gene>
    <name evidence="9" type="ORF">BJY14_007940</name>
</gene>
<dbReference type="PROSITE" id="PS50928">
    <property type="entry name" value="ABC_TM1"/>
    <property type="match status" value="1"/>
</dbReference>
<keyword evidence="4 7" id="KW-0812">Transmembrane</keyword>
<keyword evidence="10" id="KW-1185">Reference proteome</keyword>
<dbReference type="SUPFAM" id="SSF161098">
    <property type="entry name" value="MetI-like"/>
    <property type="match status" value="1"/>
</dbReference>
<dbReference type="InterPro" id="IPR035906">
    <property type="entry name" value="MetI-like_sf"/>
</dbReference>
<dbReference type="EMBL" id="JACCBA010000001">
    <property type="protein sequence ID" value="NYD51957.1"/>
    <property type="molecule type" value="Genomic_DNA"/>
</dbReference>
<evidence type="ECO:0000256" key="3">
    <source>
        <dbReference type="ARBA" id="ARBA00022475"/>
    </source>
</evidence>
<evidence type="ECO:0000256" key="2">
    <source>
        <dbReference type="ARBA" id="ARBA00022448"/>
    </source>
</evidence>
<feature type="transmembrane region" description="Helical" evidence="7">
    <location>
        <begin position="94"/>
        <end position="118"/>
    </location>
</feature>
<keyword evidence="6 7" id="KW-0472">Membrane</keyword>
<feature type="transmembrane region" description="Helical" evidence="7">
    <location>
        <begin position="30"/>
        <end position="52"/>
    </location>
</feature>
<name>A0A7Y9EQA9_9ACTN</name>
<comment type="similarity">
    <text evidence="7">Belongs to the binding-protein-dependent transport system permease family.</text>
</comment>
<sequence>MAATGTGTPTDGAVTLRGNAAGRMRLGDPVAYAAFAVLGLIIAAAVLVPPIFGTGDVAQDSAGLLPPSVEHPFGTDRYGRDVFLRCVAAARIDIVLGLSVALLVLMIGSVVGALSATFGRTVDGVVMRVTDVLLAFPGVVLALIITASLDKNAWFAATAVVVAFVPLLVRLTRAKALEVRSADYIAAARLTGASTARIAVAHVLPNSFKYPFVQSTLVASWAILDFAALSFLGVGVRPPTAEWGAMIAEGVGDNLGGSWWPSFFPGLMILLSAASFQIIGDWLDRRLR</sequence>
<dbReference type="Gene3D" id="1.10.3720.10">
    <property type="entry name" value="MetI-like"/>
    <property type="match status" value="1"/>
</dbReference>
<keyword evidence="2 7" id="KW-0813">Transport</keyword>
<keyword evidence="3" id="KW-1003">Cell membrane</keyword>
<dbReference type="GO" id="GO:0005886">
    <property type="term" value="C:plasma membrane"/>
    <property type="evidence" value="ECO:0007669"/>
    <property type="project" value="UniProtKB-SubCell"/>
</dbReference>
<evidence type="ECO:0000256" key="1">
    <source>
        <dbReference type="ARBA" id="ARBA00004651"/>
    </source>
</evidence>
<dbReference type="CDD" id="cd06261">
    <property type="entry name" value="TM_PBP2"/>
    <property type="match status" value="1"/>
</dbReference>
<accession>A0A7Y9EQA9</accession>
<feature type="transmembrane region" description="Helical" evidence="7">
    <location>
        <begin position="263"/>
        <end position="283"/>
    </location>
</feature>
<dbReference type="PANTHER" id="PTHR43386">
    <property type="entry name" value="OLIGOPEPTIDE TRANSPORT SYSTEM PERMEASE PROTEIN APPC"/>
    <property type="match status" value="1"/>
</dbReference>
<dbReference type="InterPro" id="IPR050366">
    <property type="entry name" value="BP-dependent_transpt_permease"/>
</dbReference>
<dbReference type="Pfam" id="PF00528">
    <property type="entry name" value="BPD_transp_1"/>
    <property type="match status" value="1"/>
</dbReference>
<evidence type="ECO:0000256" key="5">
    <source>
        <dbReference type="ARBA" id="ARBA00022989"/>
    </source>
</evidence>
<dbReference type="InterPro" id="IPR000515">
    <property type="entry name" value="MetI-like"/>
</dbReference>
<evidence type="ECO:0000259" key="8">
    <source>
        <dbReference type="PROSITE" id="PS50928"/>
    </source>
</evidence>
<keyword evidence="5 7" id="KW-1133">Transmembrane helix</keyword>
<dbReference type="PANTHER" id="PTHR43386:SF1">
    <property type="entry name" value="D,D-DIPEPTIDE TRANSPORT SYSTEM PERMEASE PROTEIN DDPC-RELATED"/>
    <property type="match status" value="1"/>
</dbReference>
<feature type="transmembrane region" description="Helical" evidence="7">
    <location>
        <begin position="217"/>
        <end position="236"/>
    </location>
</feature>
<dbReference type="GO" id="GO:0055085">
    <property type="term" value="P:transmembrane transport"/>
    <property type="evidence" value="ECO:0007669"/>
    <property type="project" value="InterPro"/>
</dbReference>
<proteinExistence type="inferred from homology"/>
<dbReference type="RefSeq" id="WP_179848237.1">
    <property type="nucleotide sequence ID" value="NZ_JACCBA010000001.1"/>
</dbReference>
<feature type="transmembrane region" description="Helical" evidence="7">
    <location>
        <begin position="125"/>
        <end position="147"/>
    </location>
</feature>
<dbReference type="Proteomes" id="UP000529783">
    <property type="component" value="Unassembled WGS sequence"/>
</dbReference>